<sequence>MKLQTIHDGRILATVGRTIYLEGGDGAATIGRLPAPPGGGVGFALKTTRPFRSLVTTVTGRFPAVNVWSIDDDLLLASADRWLYRSTDDGQTWEVVRTLPASSAPMGILPSAVCVSDGTIYLGEYPLDGETTPRILSSQDGRTWSTAAALADVRHVHAVQEDPYTGEVWVTTGDADPECRIGRLRDGRLEPVGSGDQTWRAVELAFTPSAVLWGVDSVYSERKPIRKLSRDRFDADDPRPETVHELSSSVYYAETLRVGDELWALFSTSMEAGTDSTGPKSQSVHSDRAAVVAASSASEFTDWHELVAYRKRTTPADHVNPGHVVPIANAYVFLARDPARGVFVNPYNTDRDDGRVRVISNRMLTGLSAEREGPLERKDAQKPA</sequence>
<dbReference type="Gene3D" id="2.130.10.10">
    <property type="entry name" value="YVTN repeat-like/Quinoprotein amine dehydrogenase"/>
    <property type="match status" value="1"/>
</dbReference>
<comment type="caution">
    <text evidence="1">The sequence shown here is derived from an EMBL/GenBank/DDBJ whole genome shotgun (WGS) entry which is preliminary data.</text>
</comment>
<evidence type="ECO:0000313" key="2">
    <source>
        <dbReference type="Proteomes" id="UP000324104"/>
    </source>
</evidence>
<accession>A0A5D5AQX9</accession>
<dbReference type="Proteomes" id="UP000324104">
    <property type="component" value="Unassembled WGS sequence"/>
</dbReference>
<keyword evidence="1" id="KW-0378">Hydrolase</keyword>
<dbReference type="InterPro" id="IPR036278">
    <property type="entry name" value="Sialidase_sf"/>
</dbReference>
<name>A0A5D5AQX9_9EURY</name>
<dbReference type="GO" id="GO:0016787">
    <property type="term" value="F:hydrolase activity"/>
    <property type="evidence" value="ECO:0007669"/>
    <property type="project" value="UniProtKB-KW"/>
</dbReference>
<dbReference type="SUPFAM" id="SSF50939">
    <property type="entry name" value="Sialidases"/>
    <property type="match status" value="1"/>
</dbReference>
<protein>
    <submittedName>
        <fullName evidence="1">Glycosyl hydrolase</fullName>
    </submittedName>
</protein>
<dbReference type="RefSeq" id="WP_149079951.1">
    <property type="nucleotide sequence ID" value="NZ_VTAW01000002.1"/>
</dbReference>
<keyword evidence="2" id="KW-1185">Reference proteome</keyword>
<dbReference type="EMBL" id="VTAW01000002">
    <property type="protein sequence ID" value="TYT63484.1"/>
    <property type="molecule type" value="Genomic_DNA"/>
</dbReference>
<reference evidence="1 2" key="1">
    <citation type="submission" date="2019-08" db="EMBL/GenBank/DDBJ databases">
        <title>Archaea genome.</title>
        <authorList>
            <person name="Kajale S."/>
            <person name="Shouche Y."/>
            <person name="Deshpande N."/>
            <person name="Sharma A."/>
        </authorList>
    </citation>
    <scope>NUCLEOTIDE SEQUENCE [LARGE SCALE GENOMIC DNA]</scope>
    <source>
        <strain evidence="1 2">ESP3B_9</strain>
    </source>
</reference>
<dbReference type="AlphaFoldDB" id="A0A5D5AQX9"/>
<proteinExistence type="predicted"/>
<evidence type="ECO:0000313" key="1">
    <source>
        <dbReference type="EMBL" id="TYT63484.1"/>
    </source>
</evidence>
<dbReference type="InterPro" id="IPR015943">
    <property type="entry name" value="WD40/YVTN_repeat-like_dom_sf"/>
</dbReference>
<gene>
    <name evidence="1" type="ORF">FYC77_02600</name>
</gene>
<organism evidence="1 2">
    <name type="scientific">Natrialba swarupiae</name>
    <dbReference type="NCBI Taxonomy" id="2448032"/>
    <lineage>
        <taxon>Archaea</taxon>
        <taxon>Methanobacteriati</taxon>
        <taxon>Methanobacteriota</taxon>
        <taxon>Stenosarchaea group</taxon>
        <taxon>Halobacteria</taxon>
        <taxon>Halobacteriales</taxon>
        <taxon>Natrialbaceae</taxon>
        <taxon>Natrialba</taxon>
    </lineage>
</organism>